<evidence type="ECO:0000259" key="12">
    <source>
        <dbReference type="PROSITE" id="PS50026"/>
    </source>
</evidence>
<keyword evidence="5" id="KW-1133">Transmembrane helix</keyword>
<evidence type="ECO:0000313" key="15">
    <source>
        <dbReference type="EMBL" id="KAK6132849.1"/>
    </source>
</evidence>
<evidence type="ECO:0000256" key="8">
    <source>
        <dbReference type="ARBA" id="ARBA00023180"/>
    </source>
</evidence>
<dbReference type="SUPFAM" id="SSF56112">
    <property type="entry name" value="Protein kinase-like (PK-like)"/>
    <property type="match status" value="1"/>
</dbReference>
<dbReference type="CDD" id="cd00054">
    <property type="entry name" value="EGF_CA"/>
    <property type="match status" value="1"/>
</dbReference>
<dbReference type="SMART" id="SM00108">
    <property type="entry name" value="B_lectin"/>
    <property type="match status" value="1"/>
</dbReference>
<evidence type="ECO:0000256" key="6">
    <source>
        <dbReference type="ARBA" id="ARBA00023136"/>
    </source>
</evidence>
<dbReference type="InterPro" id="IPR011009">
    <property type="entry name" value="Kinase-like_dom_sf"/>
</dbReference>
<evidence type="ECO:0000256" key="2">
    <source>
        <dbReference type="ARBA" id="ARBA00012513"/>
    </source>
</evidence>
<evidence type="ECO:0000259" key="14">
    <source>
        <dbReference type="PROSITE" id="PS50948"/>
    </source>
</evidence>
<evidence type="ECO:0000256" key="5">
    <source>
        <dbReference type="ARBA" id="ARBA00022989"/>
    </source>
</evidence>
<dbReference type="Pfam" id="PF00954">
    <property type="entry name" value="S_locus_glycop"/>
    <property type="match status" value="1"/>
</dbReference>
<dbReference type="Pfam" id="PF08276">
    <property type="entry name" value="PAN_2"/>
    <property type="match status" value="1"/>
</dbReference>
<proteinExistence type="predicted"/>
<dbReference type="InterPro" id="IPR003609">
    <property type="entry name" value="Pan_app"/>
</dbReference>
<dbReference type="SUPFAM" id="SSF51110">
    <property type="entry name" value="alpha-D-mannose-specific plant lectins"/>
    <property type="match status" value="1"/>
</dbReference>
<comment type="catalytic activity">
    <reaction evidence="10">
        <text>L-seryl-[protein] + ATP = O-phospho-L-seryl-[protein] + ADP + H(+)</text>
        <dbReference type="Rhea" id="RHEA:17989"/>
        <dbReference type="Rhea" id="RHEA-COMP:9863"/>
        <dbReference type="Rhea" id="RHEA-COMP:11604"/>
        <dbReference type="ChEBI" id="CHEBI:15378"/>
        <dbReference type="ChEBI" id="CHEBI:29999"/>
        <dbReference type="ChEBI" id="CHEBI:30616"/>
        <dbReference type="ChEBI" id="CHEBI:83421"/>
        <dbReference type="ChEBI" id="CHEBI:456216"/>
        <dbReference type="EC" id="2.7.11.1"/>
    </reaction>
</comment>
<dbReference type="InterPro" id="IPR000858">
    <property type="entry name" value="S_locus_glycoprot_dom"/>
</dbReference>
<reference evidence="15 16" key="1">
    <citation type="journal article" date="2021" name="Comput. Struct. Biotechnol. J.">
        <title>De novo genome assembly of the potent medicinal plant Rehmannia glutinosa using nanopore technology.</title>
        <authorList>
            <person name="Ma L."/>
            <person name="Dong C."/>
            <person name="Song C."/>
            <person name="Wang X."/>
            <person name="Zheng X."/>
            <person name="Niu Y."/>
            <person name="Chen S."/>
            <person name="Feng W."/>
        </authorList>
    </citation>
    <scope>NUCLEOTIDE SEQUENCE [LARGE SCALE GENOMIC DNA]</scope>
    <source>
        <strain evidence="15">DH-2019</strain>
    </source>
</reference>
<keyword evidence="11" id="KW-0245">EGF-like domain</keyword>
<feature type="domain" description="Apple" evidence="14">
    <location>
        <begin position="385"/>
        <end position="466"/>
    </location>
</feature>
<evidence type="ECO:0000256" key="10">
    <source>
        <dbReference type="ARBA" id="ARBA00048679"/>
    </source>
</evidence>
<dbReference type="PANTHER" id="PTHR32444:SF183">
    <property type="entry name" value="APPLE DOMAIN-CONTAINING PROTEIN"/>
    <property type="match status" value="1"/>
</dbReference>
<comment type="subcellular location">
    <subcellularLocation>
        <location evidence="1">Membrane</location>
        <topology evidence="1">Single-pass membrane protein</topology>
    </subcellularLocation>
</comment>
<keyword evidence="4" id="KW-0732">Signal</keyword>
<evidence type="ECO:0000256" key="1">
    <source>
        <dbReference type="ARBA" id="ARBA00004167"/>
    </source>
</evidence>
<sequence length="621" mass="69592">MLYKEQRSLELVDSDLRNSCDLSKVVQSIHIGLLCVQELPEDRPSMSTVVLMLSNEGVLPQAKHPGFFTGRNTLKAENSVSSNTANNGFKRGKFRARVFSPGSSNGRYLGIWYKKIPIRTIVWVANRQSPIKDSSGSLMINSTGNLVLSNETNTVFWSANSIKTAQEPVLHLLDSGNLVMKDGNADNYLWQSFDYPSDTLLPGMKLGWDLRTRLNRRLISWKSPDDPSPGELSTGIELDAYPQGLMWKGGKKYFRGGPWNGLRFSGAPELKNNPVFEFKFVANRDEVYYMYELLNESVITRLVVNETASARQRYVWVEADTSWKLYASVPRDYCDTYGLCGANGVCVISDSPVCRCLEGFRPKVAESWNSMDWSQGCVREERLECAGKHDFVKFSGLKLPDATYSWVNRSMNLRECREACSKNCSCVAYTNSDISGRGNGCVHWFGDLVDIRQFADDGQDLYIRMPSSNKGENEEDGFNDVSHREDLGLPLLDLATVIHATENFSVKKKLGEGGFGPVYKVWQLWTEGRPLELIDSFSDDVLVRPEVMRCIHVGLLCVQQNADDRPNMSTVVLMLNGESTLPLPKQPGFLIDMVPSETCSLSSKNASCSINDFTITTMEGR</sequence>
<evidence type="ECO:0000256" key="4">
    <source>
        <dbReference type="ARBA" id="ARBA00022729"/>
    </source>
</evidence>
<dbReference type="SMART" id="SM00473">
    <property type="entry name" value="PAN_AP"/>
    <property type="match status" value="1"/>
</dbReference>
<dbReference type="InterPro" id="IPR036426">
    <property type="entry name" value="Bulb-type_lectin_dom_sf"/>
</dbReference>
<comment type="catalytic activity">
    <reaction evidence="9">
        <text>L-threonyl-[protein] + ATP = O-phospho-L-threonyl-[protein] + ADP + H(+)</text>
        <dbReference type="Rhea" id="RHEA:46608"/>
        <dbReference type="Rhea" id="RHEA-COMP:11060"/>
        <dbReference type="Rhea" id="RHEA-COMP:11605"/>
        <dbReference type="ChEBI" id="CHEBI:15378"/>
        <dbReference type="ChEBI" id="CHEBI:30013"/>
        <dbReference type="ChEBI" id="CHEBI:30616"/>
        <dbReference type="ChEBI" id="CHEBI:61977"/>
        <dbReference type="ChEBI" id="CHEBI:456216"/>
        <dbReference type="EC" id="2.7.11.1"/>
    </reaction>
</comment>
<dbReference type="Pfam" id="PF01453">
    <property type="entry name" value="B_lectin"/>
    <property type="match status" value="1"/>
</dbReference>
<dbReference type="CDD" id="cd01098">
    <property type="entry name" value="PAN_AP_plant"/>
    <property type="match status" value="1"/>
</dbReference>
<accession>A0ABR0VCE1</accession>
<protein>
    <recommendedName>
        <fullName evidence="2">non-specific serine/threonine protein kinase</fullName>
        <ecNumber evidence="2">2.7.11.1</ecNumber>
    </recommendedName>
</protein>
<dbReference type="EC" id="2.7.11.1" evidence="2"/>
<dbReference type="CDD" id="cd00028">
    <property type="entry name" value="B_lectin"/>
    <property type="match status" value="1"/>
</dbReference>
<dbReference type="Gene3D" id="2.90.10.10">
    <property type="entry name" value="Bulb-type lectin domain"/>
    <property type="match status" value="1"/>
</dbReference>
<evidence type="ECO:0000313" key="16">
    <source>
        <dbReference type="Proteomes" id="UP001318860"/>
    </source>
</evidence>
<dbReference type="PROSITE" id="PS50026">
    <property type="entry name" value="EGF_3"/>
    <property type="match status" value="1"/>
</dbReference>
<keyword evidence="7" id="KW-1015">Disulfide bond</keyword>
<dbReference type="Proteomes" id="UP001318860">
    <property type="component" value="Unassembled WGS sequence"/>
</dbReference>
<keyword evidence="3" id="KW-0812">Transmembrane</keyword>
<evidence type="ECO:0000259" key="13">
    <source>
        <dbReference type="PROSITE" id="PS50927"/>
    </source>
</evidence>
<dbReference type="Gene3D" id="1.10.510.10">
    <property type="entry name" value="Transferase(Phosphotransferase) domain 1"/>
    <property type="match status" value="1"/>
</dbReference>
<gene>
    <name evidence="15" type="ORF">DH2020_033412</name>
</gene>
<comment type="caution">
    <text evidence="15">The sequence shown here is derived from an EMBL/GenBank/DDBJ whole genome shotgun (WGS) entry which is preliminary data.</text>
</comment>
<dbReference type="InterPro" id="IPR000742">
    <property type="entry name" value="EGF"/>
</dbReference>
<dbReference type="Gene3D" id="3.30.200.20">
    <property type="entry name" value="Phosphorylase Kinase, domain 1"/>
    <property type="match status" value="1"/>
</dbReference>
<dbReference type="InterPro" id="IPR021820">
    <property type="entry name" value="S-locus_recpt_kinase_C"/>
</dbReference>
<evidence type="ECO:0000256" key="11">
    <source>
        <dbReference type="PROSITE-ProRule" id="PRU00076"/>
    </source>
</evidence>
<dbReference type="EMBL" id="JABTTQ020001239">
    <property type="protein sequence ID" value="KAK6132849.1"/>
    <property type="molecule type" value="Genomic_DNA"/>
</dbReference>
<keyword evidence="8" id="KW-0325">Glycoprotein</keyword>
<dbReference type="PROSITE" id="PS50948">
    <property type="entry name" value="PAN"/>
    <property type="match status" value="1"/>
</dbReference>
<dbReference type="InterPro" id="IPR001480">
    <property type="entry name" value="Bulb-type_lectin_dom"/>
</dbReference>
<evidence type="ECO:0000256" key="3">
    <source>
        <dbReference type="ARBA" id="ARBA00022692"/>
    </source>
</evidence>
<feature type="domain" description="EGF-like" evidence="12">
    <location>
        <begin position="330"/>
        <end position="366"/>
    </location>
</feature>
<keyword evidence="6" id="KW-0472">Membrane</keyword>
<dbReference type="PROSITE" id="PS50927">
    <property type="entry name" value="BULB_LECTIN"/>
    <property type="match status" value="1"/>
</dbReference>
<comment type="caution">
    <text evidence="11">Lacks conserved residue(s) required for the propagation of feature annotation.</text>
</comment>
<evidence type="ECO:0000256" key="9">
    <source>
        <dbReference type="ARBA" id="ARBA00047899"/>
    </source>
</evidence>
<dbReference type="PANTHER" id="PTHR32444">
    <property type="entry name" value="BULB-TYPE LECTIN DOMAIN-CONTAINING PROTEIN"/>
    <property type="match status" value="1"/>
</dbReference>
<keyword evidence="16" id="KW-1185">Reference proteome</keyword>
<feature type="domain" description="Bulb-type lectin" evidence="13">
    <location>
        <begin position="65"/>
        <end position="193"/>
    </location>
</feature>
<evidence type="ECO:0000256" key="7">
    <source>
        <dbReference type="ARBA" id="ARBA00023157"/>
    </source>
</evidence>
<dbReference type="Pfam" id="PF11883">
    <property type="entry name" value="DUF3403"/>
    <property type="match status" value="1"/>
</dbReference>
<name>A0ABR0VCE1_REHGL</name>
<organism evidence="15 16">
    <name type="scientific">Rehmannia glutinosa</name>
    <name type="common">Chinese foxglove</name>
    <dbReference type="NCBI Taxonomy" id="99300"/>
    <lineage>
        <taxon>Eukaryota</taxon>
        <taxon>Viridiplantae</taxon>
        <taxon>Streptophyta</taxon>
        <taxon>Embryophyta</taxon>
        <taxon>Tracheophyta</taxon>
        <taxon>Spermatophyta</taxon>
        <taxon>Magnoliopsida</taxon>
        <taxon>eudicotyledons</taxon>
        <taxon>Gunneridae</taxon>
        <taxon>Pentapetalae</taxon>
        <taxon>asterids</taxon>
        <taxon>lamiids</taxon>
        <taxon>Lamiales</taxon>
        <taxon>Orobanchaceae</taxon>
        <taxon>Rehmannieae</taxon>
        <taxon>Rehmannia</taxon>
    </lineage>
</organism>